<protein>
    <submittedName>
        <fullName evidence="8">RagB/SusD family nutrient uptake outer membrane protein</fullName>
    </submittedName>
</protein>
<dbReference type="Pfam" id="PF14322">
    <property type="entry name" value="SusD-like_3"/>
    <property type="match status" value="1"/>
</dbReference>
<dbReference type="InterPro" id="IPR033985">
    <property type="entry name" value="SusD-like_N"/>
</dbReference>
<sequence>MKKIAIYILGLLAVINIAGCDESKLELTSQSSYDYSTYFTTSDGLNQAVVATYATLLHNGLWSREYYFIFDLLGYDAKKTTNLQGDMAQLADYSFGTSQTQIGQLWNSLYRLVLRANVVIDRAKVWAPTVAADQANAKQYIAEARFLRSYAYFNIVNLWGRAPLITAYDSTVANNYFPRATTGAMWSFIESDLTAAAADLPVSYDAATGLGRATKGAALALLGKAYLYQGKYAQAQTTLTQLTSAPFTYKLDTSYDNLFSTSNQSSPENIFQVMNAAWTDWGIGNQYYVFGGQETWGGKATHSDRAQEYGFNDWFNVYVTTAAVKAFKYTNPATGSTFTDPRAYSTFYGNAASGGDTVYCEKCASGKVTFPFKANDPQGYYVWRKYEYYNEVATYGGPASSINGQVIRYADVLLMLAESYIQQGQTGAQPLALINQVRKRVNAFEYASLGASKTDAMAILMRERQLEFTGEQSRYFDLIRWGLAKNTINATRAAEPGDGKSPFQDKNVLLPIPDVEKNYNPNVAKDIANNWN</sequence>
<proteinExistence type="inferred from homology"/>
<keyword evidence="9" id="KW-1185">Reference proteome</keyword>
<dbReference type="Proteomes" id="UP000634134">
    <property type="component" value="Unassembled WGS sequence"/>
</dbReference>
<keyword evidence="4" id="KW-0472">Membrane</keyword>
<evidence type="ECO:0000256" key="1">
    <source>
        <dbReference type="ARBA" id="ARBA00004442"/>
    </source>
</evidence>
<gene>
    <name evidence="8" type="ORF">IEE83_10930</name>
</gene>
<dbReference type="InterPro" id="IPR011990">
    <property type="entry name" value="TPR-like_helical_dom_sf"/>
</dbReference>
<dbReference type="Gene3D" id="1.25.40.390">
    <property type="match status" value="1"/>
</dbReference>
<dbReference type="EMBL" id="JACYGY010000001">
    <property type="protein sequence ID" value="MBE9462395.1"/>
    <property type="molecule type" value="Genomic_DNA"/>
</dbReference>
<dbReference type="RefSeq" id="WP_194120605.1">
    <property type="nucleotide sequence ID" value="NZ_JACYGY010000001.1"/>
</dbReference>
<feature type="domain" description="RagB/SusD" evidence="6">
    <location>
        <begin position="268"/>
        <end position="524"/>
    </location>
</feature>
<dbReference type="Pfam" id="PF07980">
    <property type="entry name" value="SusD_RagB"/>
    <property type="match status" value="1"/>
</dbReference>
<evidence type="ECO:0000256" key="2">
    <source>
        <dbReference type="ARBA" id="ARBA00006275"/>
    </source>
</evidence>
<name>A0ABR9WAA6_9BACT</name>
<dbReference type="InterPro" id="IPR012944">
    <property type="entry name" value="SusD_RagB_dom"/>
</dbReference>
<keyword evidence="5" id="KW-0998">Cell outer membrane</keyword>
<evidence type="ECO:0000256" key="3">
    <source>
        <dbReference type="ARBA" id="ARBA00022729"/>
    </source>
</evidence>
<keyword evidence="3" id="KW-0732">Signal</keyword>
<comment type="subcellular location">
    <subcellularLocation>
        <location evidence="1">Cell outer membrane</location>
    </subcellularLocation>
</comment>
<organism evidence="8 9">
    <name type="scientific">Dyadobacter subterraneus</name>
    <dbReference type="NCBI Taxonomy" id="2773304"/>
    <lineage>
        <taxon>Bacteria</taxon>
        <taxon>Pseudomonadati</taxon>
        <taxon>Bacteroidota</taxon>
        <taxon>Cytophagia</taxon>
        <taxon>Cytophagales</taxon>
        <taxon>Spirosomataceae</taxon>
        <taxon>Dyadobacter</taxon>
    </lineage>
</organism>
<evidence type="ECO:0000313" key="9">
    <source>
        <dbReference type="Proteomes" id="UP000634134"/>
    </source>
</evidence>
<dbReference type="SUPFAM" id="SSF48452">
    <property type="entry name" value="TPR-like"/>
    <property type="match status" value="1"/>
</dbReference>
<evidence type="ECO:0000313" key="8">
    <source>
        <dbReference type="EMBL" id="MBE9462395.1"/>
    </source>
</evidence>
<evidence type="ECO:0000259" key="7">
    <source>
        <dbReference type="Pfam" id="PF14322"/>
    </source>
</evidence>
<evidence type="ECO:0000256" key="4">
    <source>
        <dbReference type="ARBA" id="ARBA00023136"/>
    </source>
</evidence>
<reference evidence="9" key="1">
    <citation type="submission" date="2023-07" db="EMBL/GenBank/DDBJ databases">
        <title>Dyadobacter sp. nov 'subterranea' isolated from contaminted grondwater.</title>
        <authorList>
            <person name="Szabo I."/>
            <person name="Al-Omari J."/>
            <person name="Szerdahelyi S.G."/>
            <person name="Rado J."/>
        </authorList>
    </citation>
    <scope>NUCLEOTIDE SEQUENCE [LARGE SCALE GENOMIC DNA]</scope>
    <source>
        <strain evidence="9">UP-52</strain>
    </source>
</reference>
<evidence type="ECO:0000256" key="5">
    <source>
        <dbReference type="ARBA" id="ARBA00023237"/>
    </source>
</evidence>
<comment type="caution">
    <text evidence="8">The sequence shown here is derived from an EMBL/GenBank/DDBJ whole genome shotgun (WGS) entry which is preliminary data.</text>
</comment>
<feature type="domain" description="SusD-like N-terminal" evidence="7">
    <location>
        <begin position="94"/>
        <end position="227"/>
    </location>
</feature>
<evidence type="ECO:0000259" key="6">
    <source>
        <dbReference type="Pfam" id="PF07980"/>
    </source>
</evidence>
<comment type="similarity">
    <text evidence="2">Belongs to the SusD family.</text>
</comment>
<accession>A0ABR9WAA6</accession>